<proteinExistence type="predicted"/>
<sequence>MTNISPEVTALITDLWPVTISTRSVISEGGVPGGPVQTDRSVLVGARPSRGAIIRPTSPRDTDATEGGSPRPGPRSTRARRADVAPCEIGHEDQPCLPDADAAGIQ</sequence>
<dbReference type="EMBL" id="CP022521">
    <property type="protein sequence ID" value="ASO19756.1"/>
    <property type="molecule type" value="Genomic_DNA"/>
</dbReference>
<evidence type="ECO:0000313" key="2">
    <source>
        <dbReference type="Proteomes" id="UP000204221"/>
    </source>
</evidence>
<accession>A0A221W1W2</accession>
<evidence type="ECO:0000313" key="1">
    <source>
        <dbReference type="EMBL" id="ASO19756.1"/>
    </source>
</evidence>
<gene>
    <name evidence="1" type="ORF">AHOG_10565</name>
</gene>
<name>A0A221W1W2_9PSEU</name>
<dbReference type="Proteomes" id="UP000204221">
    <property type="component" value="Chromosome"/>
</dbReference>
<dbReference type="AlphaFoldDB" id="A0A221W1W2"/>
<protein>
    <submittedName>
        <fullName evidence="1">Uncharacterized protein</fullName>
    </submittedName>
</protein>
<reference evidence="1 2" key="1">
    <citation type="submission" date="2017-07" db="EMBL/GenBank/DDBJ databases">
        <title>Complete genome sequence of Actinoalloteichus hoggarensis DSM 45943, type strain of Actinoalloteichus hoggarensis.</title>
        <authorList>
            <person name="Ruckert C."/>
            <person name="Nouioui I."/>
            <person name="Willmese J."/>
            <person name="van Wezel G."/>
            <person name="Klenk H.-P."/>
            <person name="Kalinowski J."/>
            <person name="Zotchev S.B."/>
        </authorList>
    </citation>
    <scope>NUCLEOTIDE SEQUENCE [LARGE SCALE GENOMIC DNA]</scope>
    <source>
        <strain evidence="1 2">DSM 45943</strain>
    </source>
</reference>
<dbReference type="KEGG" id="ahg:AHOG_10565"/>
<keyword evidence="2" id="KW-1185">Reference proteome</keyword>
<organism evidence="1 2">
    <name type="scientific">Actinoalloteichus hoggarensis</name>
    <dbReference type="NCBI Taxonomy" id="1470176"/>
    <lineage>
        <taxon>Bacteria</taxon>
        <taxon>Bacillati</taxon>
        <taxon>Actinomycetota</taxon>
        <taxon>Actinomycetes</taxon>
        <taxon>Pseudonocardiales</taxon>
        <taxon>Pseudonocardiaceae</taxon>
        <taxon>Actinoalloteichus</taxon>
    </lineage>
</organism>